<sequence length="312" mass="34190">MRYCERMSPRPHLPAPRASGPNRAEPGAPATTGKPAAGRDAAHGFAAAFVAAALDDALAIAAAPGRARLYAISGLQGSGKSTLAAQLAAAAQARGVRAAVLSIDDFYLGRRERLRLGRRVHPLLGTRGPPGTHDVALACTVLDDLREGASVRLPRFDKLADTRLPPSRWPQARGADLIVFEGWFLGAPAQREDELIEPVNALERDEDPDGVWRGYCNQALATDYPSLWSRLDRLLFLRPPGFEVVAGWRWQQEQALQARHPRRQAMTQAQVRRFVSLFERVSRQALARLPDIADRTVVLDAQRRPVSMPAAR</sequence>
<feature type="region of interest" description="Disordered" evidence="1">
    <location>
        <begin position="1"/>
        <end position="37"/>
    </location>
</feature>
<dbReference type="InterPro" id="IPR027417">
    <property type="entry name" value="P-loop_NTPase"/>
</dbReference>
<dbReference type="AlphaFoldDB" id="A0AAU9AKY8"/>
<dbReference type="Proteomes" id="UP000218824">
    <property type="component" value="Chromosome"/>
</dbReference>
<accession>A0AAU9AKY8</accession>
<feature type="compositionally biased region" description="Low complexity" evidence="1">
    <location>
        <begin position="24"/>
        <end position="37"/>
    </location>
</feature>
<evidence type="ECO:0008006" key="4">
    <source>
        <dbReference type="Google" id="ProtNLM"/>
    </source>
</evidence>
<evidence type="ECO:0000313" key="3">
    <source>
        <dbReference type="Proteomes" id="UP000218824"/>
    </source>
</evidence>
<reference evidence="2 3" key="1">
    <citation type="journal article" date="2017" name="DNA Res.">
        <title>Complete genome sequence and expression profile of the commercial lytic enzyme producer Lysobacter enzymogenes M497-1.</title>
        <authorList>
            <person name="Takami H."/>
            <person name="Toyoda A."/>
            <person name="Uchiyama I."/>
            <person name="Itoh T."/>
            <person name="Takaki Y."/>
            <person name="Arai W."/>
            <person name="Nishi S."/>
            <person name="Kawai M."/>
            <person name="Shinya K."/>
            <person name="Ikeda H."/>
        </authorList>
    </citation>
    <scope>NUCLEOTIDE SEQUENCE [LARGE SCALE GENOMIC DNA]</scope>
    <source>
        <strain evidence="2 3">M497-1</strain>
    </source>
</reference>
<dbReference type="SUPFAM" id="SSF52540">
    <property type="entry name" value="P-loop containing nucleoside triphosphate hydrolases"/>
    <property type="match status" value="1"/>
</dbReference>
<proteinExistence type="predicted"/>
<dbReference type="Pfam" id="PF03308">
    <property type="entry name" value="MeaB"/>
    <property type="match status" value="1"/>
</dbReference>
<gene>
    <name evidence="2" type="ORF">LEN_3759</name>
</gene>
<dbReference type="EMBL" id="AP014940">
    <property type="protein sequence ID" value="BAV99246.1"/>
    <property type="molecule type" value="Genomic_DNA"/>
</dbReference>
<protein>
    <recommendedName>
        <fullName evidence="4">Kinase</fullName>
    </recommendedName>
</protein>
<dbReference type="KEGG" id="lem:LEN_3759"/>
<dbReference type="Gene3D" id="3.40.50.300">
    <property type="entry name" value="P-loop containing nucleotide triphosphate hydrolases"/>
    <property type="match status" value="1"/>
</dbReference>
<dbReference type="PANTHER" id="PTHR10285">
    <property type="entry name" value="URIDINE KINASE"/>
    <property type="match status" value="1"/>
</dbReference>
<name>A0AAU9AKY8_LYSEN</name>
<evidence type="ECO:0000256" key="1">
    <source>
        <dbReference type="SAM" id="MobiDB-lite"/>
    </source>
</evidence>
<evidence type="ECO:0000313" key="2">
    <source>
        <dbReference type="EMBL" id="BAV99246.1"/>
    </source>
</evidence>
<organism evidence="2 3">
    <name type="scientific">Lysobacter enzymogenes</name>
    <dbReference type="NCBI Taxonomy" id="69"/>
    <lineage>
        <taxon>Bacteria</taxon>
        <taxon>Pseudomonadati</taxon>
        <taxon>Pseudomonadota</taxon>
        <taxon>Gammaproteobacteria</taxon>
        <taxon>Lysobacterales</taxon>
        <taxon>Lysobacteraceae</taxon>
        <taxon>Lysobacter</taxon>
    </lineage>
</organism>